<evidence type="ECO:0000256" key="3">
    <source>
        <dbReference type="ARBA" id="ARBA00022553"/>
    </source>
</evidence>
<dbReference type="InterPro" id="IPR037006">
    <property type="entry name" value="CheA-like_homodim_sf"/>
</dbReference>
<organism evidence="11 12">
    <name type="scientific">Aetokthonos hydrillicola Thurmond2011</name>
    <dbReference type="NCBI Taxonomy" id="2712845"/>
    <lineage>
        <taxon>Bacteria</taxon>
        <taxon>Bacillati</taxon>
        <taxon>Cyanobacteriota</taxon>
        <taxon>Cyanophyceae</taxon>
        <taxon>Nostocales</taxon>
        <taxon>Hapalosiphonaceae</taxon>
        <taxon>Aetokthonos</taxon>
    </lineage>
</organism>
<dbReference type="InterPro" id="IPR008207">
    <property type="entry name" value="Sig_transdc_His_kin_Hpt_dom"/>
</dbReference>
<evidence type="ECO:0000256" key="1">
    <source>
        <dbReference type="ARBA" id="ARBA00000085"/>
    </source>
</evidence>
<dbReference type="EMBL" id="JAALHA020000001">
    <property type="protein sequence ID" value="MDR9893566.1"/>
    <property type="molecule type" value="Genomic_DNA"/>
</dbReference>
<evidence type="ECO:0000313" key="12">
    <source>
        <dbReference type="Proteomes" id="UP000667802"/>
    </source>
</evidence>
<accession>A0AAP5I2M6</accession>
<evidence type="ECO:0000259" key="9">
    <source>
        <dbReference type="PROSITE" id="PS50851"/>
    </source>
</evidence>
<dbReference type="Pfam" id="PF01584">
    <property type="entry name" value="CheW"/>
    <property type="match status" value="1"/>
</dbReference>
<dbReference type="InterPro" id="IPR004105">
    <property type="entry name" value="CheA-like_dim"/>
</dbReference>
<dbReference type="SUPFAM" id="SSF47226">
    <property type="entry name" value="Histidine-containing phosphotransfer domain, HPT domain"/>
    <property type="match status" value="1"/>
</dbReference>
<gene>
    <name evidence="11" type="ORF">G7B40_003065</name>
</gene>
<dbReference type="GO" id="GO:0000155">
    <property type="term" value="F:phosphorelay sensor kinase activity"/>
    <property type="evidence" value="ECO:0007669"/>
    <property type="project" value="InterPro"/>
</dbReference>
<dbReference type="Pfam" id="PF02895">
    <property type="entry name" value="H-kinase_dim"/>
    <property type="match status" value="1"/>
</dbReference>
<evidence type="ECO:0000256" key="6">
    <source>
        <dbReference type="ARBA" id="ARBA00023012"/>
    </source>
</evidence>
<dbReference type="SUPFAM" id="SSF55874">
    <property type="entry name" value="ATPase domain of HSP90 chaperone/DNA topoisomerase II/histidine kinase"/>
    <property type="match status" value="1"/>
</dbReference>
<sequence>MGLPDIDDDDVKAFLVESYENLNQIEQNVLNLEKTSANRDILVSIYRSIHTIKGNCGFLAFAKLESLAHAAENLLGGLRAHQIEVNSGIINALLQTVDSIRQILTHIEAEGNEGDRDISKLIKMLASLSEHQESIISPQTPRLDDKEQNLSFAIDENPGSSDTLNASDSSIRVDVRLLDQLMNLVGELVLARNQIVQFSTLFEDTAFSATCQRLNQITTELHEGIMKTRMQPINTIWQKLPRVTRDLAIANGKQVRVEMEGAETELDKSIIEAIKDPLTHLVRNSIDHGIETPSERKESGKPEEGRLLLQAFHESDKVNIEISDDGSGIDPERLKQKAQQLGLMSSSQVAQMSEKQAMDLIFLPGFSTAERVTNLSGRGVGMDVVKTNIEKINGTVEIQSQLGQGTTFKIKIPLTLAIIPALIVTSTSVEQNQLVELHRFAIPQSSIQELVRLEPEQAIHSIEMLYNVPVFRLRNDLLPLIYLNRELEIPHNPVEDEPIYIVVIQAEGYHFGLVVDAIQDIQDIVIKPLDKQLKTVTIFTGATILGDGKIALVIDAITLAQHAGITYQMQKQLLSTLALKAQEQEETRQTILLFDGPQESRMGIPLSYASRLEEFRVSVVEKVANQYIVQHQGSILYLLDLHSVFSDSGVPKLNHLTRNLSPPEKAEEEIIQVVVVTLNQQQSIGLVVERILDIVEEPLTIKGTPTRAGVLCLAVIQGQVTEILDIKNLIEIVYPYFNHQPLSPIP</sequence>
<feature type="modified residue" description="Phosphohistidine" evidence="7">
    <location>
        <position position="50"/>
    </location>
</feature>
<comment type="catalytic activity">
    <reaction evidence="1">
        <text>ATP + protein L-histidine = ADP + protein N-phospho-L-histidine.</text>
        <dbReference type="EC" id="2.7.13.3"/>
    </reaction>
</comment>
<protein>
    <recommendedName>
        <fullName evidence="2">histidine kinase</fullName>
        <ecNumber evidence="2">2.7.13.3</ecNumber>
    </recommendedName>
</protein>
<dbReference type="GO" id="GO:0005737">
    <property type="term" value="C:cytoplasm"/>
    <property type="evidence" value="ECO:0007669"/>
    <property type="project" value="InterPro"/>
</dbReference>
<dbReference type="PROSITE" id="PS50109">
    <property type="entry name" value="HIS_KIN"/>
    <property type="match status" value="1"/>
</dbReference>
<proteinExistence type="predicted"/>
<dbReference type="CDD" id="cd16916">
    <property type="entry name" value="HATPase_CheA-like"/>
    <property type="match status" value="1"/>
</dbReference>
<dbReference type="AlphaFoldDB" id="A0AAP5I2M6"/>
<dbReference type="InterPro" id="IPR036097">
    <property type="entry name" value="HisK_dim/P_sf"/>
</dbReference>
<dbReference type="Gene3D" id="3.30.565.10">
    <property type="entry name" value="Histidine kinase-like ATPase, C-terminal domain"/>
    <property type="match status" value="1"/>
</dbReference>
<dbReference type="RefSeq" id="WP_208345303.1">
    <property type="nucleotide sequence ID" value="NZ_CAWQFN010000633.1"/>
</dbReference>
<dbReference type="Pfam" id="PF02518">
    <property type="entry name" value="HATPase_c"/>
    <property type="match status" value="1"/>
</dbReference>
<dbReference type="PRINTS" id="PR00344">
    <property type="entry name" value="BCTRLSENSOR"/>
</dbReference>
<dbReference type="EC" id="2.7.13.3" evidence="2"/>
<feature type="domain" description="HPt" evidence="10">
    <location>
        <begin position="3"/>
        <end position="107"/>
    </location>
</feature>
<feature type="domain" description="CheW-like" evidence="9">
    <location>
        <begin position="588"/>
        <end position="735"/>
    </location>
</feature>
<dbReference type="InterPro" id="IPR051315">
    <property type="entry name" value="Bact_Chemotaxis_CheA"/>
</dbReference>
<evidence type="ECO:0000256" key="7">
    <source>
        <dbReference type="PROSITE-ProRule" id="PRU00110"/>
    </source>
</evidence>
<keyword evidence="5" id="KW-0418">Kinase</keyword>
<dbReference type="Gene3D" id="1.20.120.160">
    <property type="entry name" value="HPT domain"/>
    <property type="match status" value="1"/>
</dbReference>
<dbReference type="Gene3D" id="2.30.30.40">
    <property type="entry name" value="SH3 Domains"/>
    <property type="match status" value="1"/>
</dbReference>
<dbReference type="PANTHER" id="PTHR43395">
    <property type="entry name" value="SENSOR HISTIDINE KINASE CHEA"/>
    <property type="match status" value="1"/>
</dbReference>
<dbReference type="SUPFAM" id="SSF50341">
    <property type="entry name" value="CheW-like"/>
    <property type="match status" value="2"/>
</dbReference>
<evidence type="ECO:0000256" key="5">
    <source>
        <dbReference type="ARBA" id="ARBA00022777"/>
    </source>
</evidence>
<dbReference type="SMART" id="SM00387">
    <property type="entry name" value="HATPase_c"/>
    <property type="match status" value="1"/>
</dbReference>
<name>A0AAP5I2M6_9CYAN</name>
<feature type="domain" description="CheW-like" evidence="9">
    <location>
        <begin position="423"/>
        <end position="565"/>
    </location>
</feature>
<feature type="domain" description="Histidine kinase" evidence="8">
    <location>
        <begin position="159"/>
        <end position="416"/>
    </location>
</feature>
<keyword evidence="12" id="KW-1185">Reference proteome</keyword>
<dbReference type="Proteomes" id="UP000667802">
    <property type="component" value="Unassembled WGS sequence"/>
</dbReference>
<dbReference type="Gene3D" id="1.10.287.560">
    <property type="entry name" value="Histidine kinase CheA-like, homodimeric domain"/>
    <property type="match status" value="1"/>
</dbReference>
<dbReference type="CDD" id="cd00088">
    <property type="entry name" value="HPT"/>
    <property type="match status" value="1"/>
</dbReference>
<dbReference type="GO" id="GO:0006935">
    <property type="term" value="P:chemotaxis"/>
    <property type="evidence" value="ECO:0007669"/>
    <property type="project" value="InterPro"/>
</dbReference>
<evidence type="ECO:0000313" key="11">
    <source>
        <dbReference type="EMBL" id="MDR9893566.1"/>
    </source>
</evidence>
<evidence type="ECO:0000256" key="4">
    <source>
        <dbReference type="ARBA" id="ARBA00022679"/>
    </source>
</evidence>
<dbReference type="PANTHER" id="PTHR43395:SF1">
    <property type="entry name" value="CHEMOTAXIS PROTEIN CHEA"/>
    <property type="match status" value="1"/>
</dbReference>
<dbReference type="InterPro" id="IPR003594">
    <property type="entry name" value="HATPase_dom"/>
</dbReference>
<dbReference type="InterPro" id="IPR004358">
    <property type="entry name" value="Sig_transdc_His_kin-like_C"/>
</dbReference>
<dbReference type="InterPro" id="IPR036641">
    <property type="entry name" value="HPT_dom_sf"/>
</dbReference>
<dbReference type="FunFam" id="3.30.565.10:FF:000016">
    <property type="entry name" value="Chemotaxis protein CheA, putative"/>
    <property type="match status" value="1"/>
</dbReference>
<dbReference type="SMART" id="SM00260">
    <property type="entry name" value="CheW"/>
    <property type="match status" value="1"/>
</dbReference>
<dbReference type="InterPro" id="IPR036061">
    <property type="entry name" value="CheW-like_dom_sf"/>
</dbReference>
<evidence type="ECO:0000256" key="2">
    <source>
        <dbReference type="ARBA" id="ARBA00012438"/>
    </source>
</evidence>
<reference evidence="12" key="1">
    <citation type="journal article" date="2021" name="Science">
        <title>Hunting the eagle killer: A cyanobacterial neurotoxin causes vacuolar myelinopathy.</title>
        <authorList>
            <person name="Breinlinger S."/>
            <person name="Phillips T.J."/>
            <person name="Haram B.N."/>
            <person name="Mares J."/>
            <person name="Martinez Yerena J.A."/>
            <person name="Hrouzek P."/>
            <person name="Sobotka R."/>
            <person name="Henderson W.M."/>
            <person name="Schmieder P."/>
            <person name="Williams S.M."/>
            <person name="Lauderdale J.D."/>
            <person name="Wilde H.D."/>
            <person name="Gerrin W."/>
            <person name="Kust A."/>
            <person name="Washington J.W."/>
            <person name="Wagner C."/>
            <person name="Geier B."/>
            <person name="Liebeke M."/>
            <person name="Enke H."/>
            <person name="Niedermeyer T.H.J."/>
            <person name="Wilde S.B."/>
        </authorList>
    </citation>
    <scope>NUCLEOTIDE SEQUENCE [LARGE SCALE GENOMIC DNA]</scope>
    <source>
        <strain evidence="12">Thurmond2011</strain>
    </source>
</reference>
<dbReference type="SMART" id="SM01231">
    <property type="entry name" value="H-kinase_dim"/>
    <property type="match status" value="1"/>
</dbReference>
<keyword evidence="3 7" id="KW-0597">Phosphoprotein</keyword>
<dbReference type="PROSITE" id="PS50851">
    <property type="entry name" value="CHEW"/>
    <property type="match status" value="2"/>
</dbReference>
<keyword evidence="4" id="KW-0808">Transferase</keyword>
<evidence type="ECO:0000259" key="8">
    <source>
        <dbReference type="PROSITE" id="PS50109"/>
    </source>
</evidence>
<dbReference type="SMART" id="SM00073">
    <property type="entry name" value="HPT"/>
    <property type="match status" value="1"/>
</dbReference>
<evidence type="ECO:0000259" key="10">
    <source>
        <dbReference type="PROSITE" id="PS50894"/>
    </source>
</evidence>
<dbReference type="InterPro" id="IPR036890">
    <property type="entry name" value="HATPase_C_sf"/>
</dbReference>
<comment type="caution">
    <text evidence="11">The sequence shown here is derived from an EMBL/GenBank/DDBJ whole genome shotgun (WGS) entry which is preliminary data.</text>
</comment>
<dbReference type="Pfam" id="PF01627">
    <property type="entry name" value="Hpt"/>
    <property type="match status" value="1"/>
</dbReference>
<dbReference type="InterPro" id="IPR002545">
    <property type="entry name" value="CheW-lke_dom"/>
</dbReference>
<dbReference type="SUPFAM" id="SSF47384">
    <property type="entry name" value="Homodimeric domain of signal transducing histidine kinase"/>
    <property type="match status" value="1"/>
</dbReference>
<dbReference type="PROSITE" id="PS50894">
    <property type="entry name" value="HPT"/>
    <property type="match status" value="1"/>
</dbReference>
<keyword evidence="6" id="KW-0902">Two-component regulatory system</keyword>
<dbReference type="InterPro" id="IPR005467">
    <property type="entry name" value="His_kinase_dom"/>
</dbReference>